<organism evidence="2 3">
    <name type="scientific">Nannochloropsis gaditana</name>
    <dbReference type="NCBI Taxonomy" id="72520"/>
    <lineage>
        <taxon>Eukaryota</taxon>
        <taxon>Sar</taxon>
        <taxon>Stramenopiles</taxon>
        <taxon>Ochrophyta</taxon>
        <taxon>Eustigmatophyceae</taxon>
        <taxon>Eustigmatales</taxon>
        <taxon>Monodopsidaceae</taxon>
        <taxon>Nannochloropsis</taxon>
    </lineage>
</organism>
<keyword evidence="1" id="KW-1133">Transmembrane helix</keyword>
<evidence type="ECO:0000256" key="1">
    <source>
        <dbReference type="SAM" id="Phobius"/>
    </source>
</evidence>
<reference evidence="2 3" key="1">
    <citation type="journal article" date="2014" name="Mol. Plant">
        <title>Chromosome Scale Genome Assembly and Transcriptome Profiling of Nannochloropsis gaditana in Nitrogen Depletion.</title>
        <authorList>
            <person name="Corteggiani Carpinelli E."/>
            <person name="Telatin A."/>
            <person name="Vitulo N."/>
            <person name="Forcato C."/>
            <person name="D'Angelo M."/>
            <person name="Schiavon R."/>
            <person name="Vezzi A."/>
            <person name="Giacometti G.M."/>
            <person name="Morosinotto T."/>
            <person name="Valle G."/>
        </authorList>
    </citation>
    <scope>NUCLEOTIDE SEQUENCE [LARGE SCALE GENOMIC DNA]</scope>
    <source>
        <strain evidence="2 3">B-31</strain>
    </source>
</reference>
<accession>W7TL59</accession>
<dbReference type="Proteomes" id="UP000019335">
    <property type="component" value="Chromosome 8"/>
</dbReference>
<feature type="transmembrane region" description="Helical" evidence="1">
    <location>
        <begin position="20"/>
        <end position="41"/>
    </location>
</feature>
<sequence>MLRNSFSTRPSPVTTTDAMAQHPYATMFGGMTFGYFVAMYFERTKYKDEYVRDERHRPGVGIPGVSK</sequence>
<gene>
    <name evidence="2" type="ORF">Naga_100018g6</name>
</gene>
<evidence type="ECO:0000313" key="3">
    <source>
        <dbReference type="Proteomes" id="UP000019335"/>
    </source>
</evidence>
<dbReference type="EMBL" id="AZIL01000606">
    <property type="protein sequence ID" value="EWM26797.1"/>
    <property type="molecule type" value="Genomic_DNA"/>
</dbReference>
<proteinExistence type="predicted"/>
<keyword evidence="1" id="KW-0812">Transmembrane</keyword>
<name>W7TL59_9STRA</name>
<keyword evidence="3" id="KW-1185">Reference proteome</keyword>
<dbReference type="AlphaFoldDB" id="W7TL59"/>
<protein>
    <submittedName>
        <fullName evidence="2">Uncharacterized protein</fullName>
    </submittedName>
</protein>
<comment type="caution">
    <text evidence="2">The sequence shown here is derived from an EMBL/GenBank/DDBJ whole genome shotgun (WGS) entry which is preliminary data.</text>
</comment>
<keyword evidence="1" id="KW-0472">Membrane</keyword>
<evidence type="ECO:0000313" key="2">
    <source>
        <dbReference type="EMBL" id="EWM26797.1"/>
    </source>
</evidence>